<reference evidence="4 5" key="1">
    <citation type="submission" date="2016-10" db="EMBL/GenBank/DDBJ databases">
        <authorList>
            <person name="de Groot N.N."/>
        </authorList>
    </citation>
    <scope>NUCLEOTIDE SEQUENCE [LARGE SCALE GENOMIC DNA]</scope>
    <source>
        <strain evidence="4 5">DSM 26656</strain>
    </source>
</reference>
<keyword evidence="3" id="KW-0574">Periplasm</keyword>
<keyword evidence="4" id="KW-0762">Sugar transport</keyword>
<proteinExistence type="inferred from homology"/>
<gene>
    <name evidence="4" type="ORF">SAMN04488115_109182</name>
</gene>
<name>A0A1H6C9Z7_9HYPH</name>
<comment type="similarity">
    <text evidence="2">Belongs to the bacterial solute-binding protein 1 family.</text>
</comment>
<sequence>MMGLSRRQLTLGALATGASYTALVQHCAAQAATATATRNLPRTHAGKTVKVVWGNTPAYVASAEVAKEFTAASGIQVEFSALPTAERYQKMVLDTTTNTNSFDVYLVAYQWKEQVAPFVVDHANLDKEVAGIPAMNWDDYAPRALAAYSKVGNKLATIPINGDTSFTVWNKDAFKKAGLDPEQGPATWKQLVENGVKLKQGDQFGYNMPAGKTIQTGCVWITLFHSFGGQYFDAAGKPLLDSKASVEAFRFMKEQLGPVSPPGNLTWDFPEMIASVSSAQAAQGYMWAGGVGSLYDPTKSKIAKSIGYAPTPETVLLGGWGLSVGAKSRNLDAAKLFIGWFTSPEIVKQTALVGLSPVRRSALLDPDTNARYPFFPTVLKAMEGNVATYAPIKDAEQVNIQIYDEANAVCSGTKTPEQGAAALQERVTTLLKRRGYIQ</sequence>
<comment type="subcellular location">
    <subcellularLocation>
        <location evidence="1">Periplasm</location>
    </subcellularLocation>
</comment>
<keyword evidence="4" id="KW-0813">Transport</keyword>
<evidence type="ECO:0000313" key="5">
    <source>
        <dbReference type="Proteomes" id="UP000236743"/>
    </source>
</evidence>
<dbReference type="InterPro" id="IPR006059">
    <property type="entry name" value="SBP"/>
</dbReference>
<dbReference type="Pfam" id="PF01547">
    <property type="entry name" value="SBP_bac_1"/>
    <property type="match status" value="1"/>
</dbReference>
<evidence type="ECO:0000256" key="2">
    <source>
        <dbReference type="ARBA" id="ARBA00008520"/>
    </source>
</evidence>
<evidence type="ECO:0000256" key="3">
    <source>
        <dbReference type="ARBA" id="ARBA00022764"/>
    </source>
</evidence>
<dbReference type="AlphaFoldDB" id="A0A1H6C9Z7"/>
<dbReference type="EMBL" id="FNUY01000009">
    <property type="protein sequence ID" value="SEG69804.1"/>
    <property type="molecule type" value="Genomic_DNA"/>
</dbReference>
<dbReference type="InterPro" id="IPR050490">
    <property type="entry name" value="Bact_solute-bd_prot1"/>
</dbReference>
<dbReference type="PANTHER" id="PTHR43649">
    <property type="entry name" value="ARABINOSE-BINDING PROTEIN-RELATED"/>
    <property type="match status" value="1"/>
</dbReference>
<dbReference type="SUPFAM" id="SSF53850">
    <property type="entry name" value="Periplasmic binding protein-like II"/>
    <property type="match status" value="1"/>
</dbReference>
<dbReference type="PANTHER" id="PTHR43649:SF12">
    <property type="entry name" value="DIACETYLCHITOBIOSE BINDING PROTEIN DASA"/>
    <property type="match status" value="1"/>
</dbReference>
<keyword evidence="5" id="KW-1185">Reference proteome</keyword>
<organism evidence="4 5">
    <name type="scientific">Bosea lathyri</name>
    <dbReference type="NCBI Taxonomy" id="1036778"/>
    <lineage>
        <taxon>Bacteria</taxon>
        <taxon>Pseudomonadati</taxon>
        <taxon>Pseudomonadota</taxon>
        <taxon>Alphaproteobacteria</taxon>
        <taxon>Hyphomicrobiales</taxon>
        <taxon>Boseaceae</taxon>
        <taxon>Bosea</taxon>
    </lineage>
</organism>
<protein>
    <submittedName>
        <fullName evidence="4">Multiple sugar transport system substrate-binding protein</fullName>
    </submittedName>
</protein>
<dbReference type="Gene3D" id="3.40.190.10">
    <property type="entry name" value="Periplasmic binding protein-like II"/>
    <property type="match status" value="2"/>
</dbReference>
<evidence type="ECO:0000256" key="1">
    <source>
        <dbReference type="ARBA" id="ARBA00004418"/>
    </source>
</evidence>
<dbReference type="Proteomes" id="UP000236743">
    <property type="component" value="Unassembled WGS sequence"/>
</dbReference>
<evidence type="ECO:0000313" key="4">
    <source>
        <dbReference type="EMBL" id="SEG69804.1"/>
    </source>
</evidence>
<dbReference type="GO" id="GO:0042597">
    <property type="term" value="C:periplasmic space"/>
    <property type="evidence" value="ECO:0007669"/>
    <property type="project" value="UniProtKB-SubCell"/>
</dbReference>
<accession>A0A1H6C9Z7</accession>